<dbReference type="RefSeq" id="WP_201826035.1">
    <property type="nucleotide sequence ID" value="NZ_JAERRA010000001.1"/>
</dbReference>
<evidence type="ECO:0000256" key="3">
    <source>
        <dbReference type="RuleBase" id="RU003788"/>
    </source>
</evidence>
<keyword evidence="6" id="KW-1185">Reference proteome</keyword>
<protein>
    <recommendedName>
        <fullName evidence="3">Lysozyme</fullName>
        <ecNumber evidence="3">3.2.1.17</ecNumber>
    </recommendedName>
</protein>
<dbReference type="SUPFAM" id="SSF53955">
    <property type="entry name" value="Lysozyme-like"/>
    <property type="match status" value="1"/>
</dbReference>
<dbReference type="Proteomes" id="UP000643207">
    <property type="component" value="Unassembled WGS sequence"/>
</dbReference>
<dbReference type="GO" id="GO:0042742">
    <property type="term" value="P:defense response to bacterium"/>
    <property type="evidence" value="ECO:0007669"/>
    <property type="project" value="UniProtKB-KW"/>
</dbReference>
<evidence type="ECO:0000256" key="2">
    <source>
        <dbReference type="ARBA" id="ARBA00022638"/>
    </source>
</evidence>
<accession>A0A9X1BNM9</accession>
<name>A0A9X1BNM9_9BURK</name>
<dbReference type="AlphaFoldDB" id="A0A9X1BNM9"/>
<sequence>MSARRALQRGVALARVSVAALSLSAAGIVGLAVREGYRGEAYHATPHEAAAGVSTLGFGSTRHPDGQPVRPAERTTPERALLSLLADADARQQALRECLGPAAVLYPREWDVLVRWSYNVGVAGACASTLAQHLRAGQHDAAAAQLLRWDRQAGCRQPGLAAVRRADWLDWTGQHAQAAACLQARGRPDMGAACTLPGEVPGQWLVELRARPCAGAASGRAKGARTDAGAAR</sequence>
<dbReference type="InterPro" id="IPR023346">
    <property type="entry name" value="Lysozyme-like_dom_sf"/>
</dbReference>
<keyword evidence="1 3" id="KW-0929">Antimicrobial</keyword>
<proteinExistence type="inferred from homology"/>
<evidence type="ECO:0000313" key="6">
    <source>
        <dbReference type="Proteomes" id="UP000643207"/>
    </source>
</evidence>
<evidence type="ECO:0000313" key="5">
    <source>
        <dbReference type="EMBL" id="MBL0720182.1"/>
    </source>
</evidence>
<comment type="similarity">
    <text evidence="3">Belongs to the glycosyl hydrolase 24 family.</text>
</comment>
<evidence type="ECO:0000256" key="4">
    <source>
        <dbReference type="SAM" id="MobiDB-lite"/>
    </source>
</evidence>
<reference evidence="5 6" key="1">
    <citation type="submission" date="2021-01" db="EMBL/GenBank/DDBJ databases">
        <title>Piscinibacter sp. Jin2 Genome sequencing and assembly.</title>
        <authorList>
            <person name="Kim I."/>
        </authorList>
    </citation>
    <scope>NUCLEOTIDE SEQUENCE [LARGE SCALE GENOMIC DNA]</scope>
    <source>
        <strain evidence="5 6">Jin2</strain>
    </source>
</reference>
<keyword evidence="2 3" id="KW-0081">Bacteriolytic enzyme</keyword>
<dbReference type="Pfam" id="PF00959">
    <property type="entry name" value="Phage_lysozyme"/>
    <property type="match status" value="1"/>
</dbReference>
<dbReference type="PANTHER" id="PTHR38107">
    <property type="match status" value="1"/>
</dbReference>
<keyword evidence="3" id="KW-0326">Glycosidase</keyword>
<dbReference type="PANTHER" id="PTHR38107:SF3">
    <property type="entry name" value="LYSOZYME RRRD-RELATED"/>
    <property type="match status" value="1"/>
</dbReference>
<feature type="region of interest" description="Disordered" evidence="4">
    <location>
        <begin position="55"/>
        <end position="74"/>
    </location>
</feature>
<dbReference type="InterPro" id="IPR002196">
    <property type="entry name" value="Glyco_hydro_24"/>
</dbReference>
<dbReference type="Gene3D" id="1.10.530.40">
    <property type="match status" value="1"/>
</dbReference>
<dbReference type="GO" id="GO:0003796">
    <property type="term" value="F:lysozyme activity"/>
    <property type="evidence" value="ECO:0007669"/>
    <property type="project" value="UniProtKB-EC"/>
</dbReference>
<dbReference type="GO" id="GO:0016998">
    <property type="term" value="P:cell wall macromolecule catabolic process"/>
    <property type="evidence" value="ECO:0007669"/>
    <property type="project" value="InterPro"/>
</dbReference>
<dbReference type="GO" id="GO:0031640">
    <property type="term" value="P:killing of cells of another organism"/>
    <property type="evidence" value="ECO:0007669"/>
    <property type="project" value="UniProtKB-KW"/>
</dbReference>
<comment type="caution">
    <text evidence="5">The sequence shown here is derived from an EMBL/GenBank/DDBJ whole genome shotgun (WGS) entry which is preliminary data.</text>
</comment>
<dbReference type="EC" id="3.2.1.17" evidence="3"/>
<keyword evidence="3" id="KW-0378">Hydrolase</keyword>
<evidence type="ECO:0000256" key="1">
    <source>
        <dbReference type="ARBA" id="ARBA00022529"/>
    </source>
</evidence>
<dbReference type="InterPro" id="IPR051018">
    <property type="entry name" value="Bacteriophage_GH24"/>
</dbReference>
<organism evidence="5 6">
    <name type="scientific">Aquariibacter lacus</name>
    <dbReference type="NCBI Taxonomy" id="2801332"/>
    <lineage>
        <taxon>Bacteria</taxon>
        <taxon>Pseudomonadati</taxon>
        <taxon>Pseudomonadota</taxon>
        <taxon>Betaproteobacteria</taxon>
        <taxon>Burkholderiales</taxon>
        <taxon>Sphaerotilaceae</taxon>
        <taxon>Aquariibacter</taxon>
    </lineage>
</organism>
<dbReference type="InterPro" id="IPR023347">
    <property type="entry name" value="Lysozyme_dom_sf"/>
</dbReference>
<dbReference type="EMBL" id="JAERRA010000001">
    <property type="protein sequence ID" value="MBL0720182.1"/>
    <property type="molecule type" value="Genomic_DNA"/>
</dbReference>
<comment type="catalytic activity">
    <reaction evidence="3">
        <text>Hydrolysis of (1-&gt;4)-beta-linkages between N-acetylmuramic acid and N-acetyl-D-glucosamine residues in a peptidoglycan and between N-acetyl-D-glucosamine residues in chitodextrins.</text>
        <dbReference type="EC" id="3.2.1.17"/>
    </reaction>
</comment>
<dbReference type="GO" id="GO:0009253">
    <property type="term" value="P:peptidoglycan catabolic process"/>
    <property type="evidence" value="ECO:0007669"/>
    <property type="project" value="InterPro"/>
</dbReference>
<gene>
    <name evidence="5" type="ORF">JI742_09800</name>
</gene>